<dbReference type="InterPro" id="IPR053185">
    <property type="entry name" value="SET_domain_protein"/>
</dbReference>
<reference evidence="2" key="2">
    <citation type="submission" date="2021-10" db="EMBL/GenBank/DDBJ databases">
        <title>Phylogenomics reveals ancestral predisposition of the termite-cultivated fungus Termitomyces towards a domesticated lifestyle.</title>
        <authorList>
            <person name="Auxier B."/>
            <person name="Grum-Grzhimaylo A."/>
            <person name="Cardenas M.E."/>
            <person name="Lodge J.D."/>
            <person name="Laessoe T."/>
            <person name="Pedersen O."/>
            <person name="Smith M.E."/>
            <person name="Kuyper T.W."/>
            <person name="Franco-Molano E.A."/>
            <person name="Baroni T.J."/>
            <person name="Aanen D.K."/>
        </authorList>
    </citation>
    <scope>NUCLEOTIDE SEQUENCE</scope>
    <source>
        <strain evidence="2">D49</strain>
    </source>
</reference>
<dbReference type="PROSITE" id="PS50280">
    <property type="entry name" value="SET"/>
    <property type="match status" value="1"/>
</dbReference>
<evidence type="ECO:0000259" key="1">
    <source>
        <dbReference type="PROSITE" id="PS50280"/>
    </source>
</evidence>
<dbReference type="EMBL" id="JABCKI010000174">
    <property type="protein sequence ID" value="KAG5651989.1"/>
    <property type="molecule type" value="Genomic_DNA"/>
</dbReference>
<gene>
    <name evidence="2" type="ORF">H0H81_006670</name>
</gene>
<proteinExistence type="predicted"/>
<dbReference type="InterPro" id="IPR011990">
    <property type="entry name" value="TPR-like_helical_dom_sf"/>
</dbReference>
<dbReference type="SMART" id="SM00317">
    <property type="entry name" value="SET"/>
    <property type="match status" value="1"/>
</dbReference>
<dbReference type="SUPFAM" id="SSF82199">
    <property type="entry name" value="SET domain"/>
    <property type="match status" value="1"/>
</dbReference>
<dbReference type="OrthoDB" id="5945798at2759"/>
<organism evidence="2 3">
    <name type="scientific">Sphagnurus paluster</name>
    <dbReference type="NCBI Taxonomy" id="117069"/>
    <lineage>
        <taxon>Eukaryota</taxon>
        <taxon>Fungi</taxon>
        <taxon>Dikarya</taxon>
        <taxon>Basidiomycota</taxon>
        <taxon>Agaricomycotina</taxon>
        <taxon>Agaricomycetes</taxon>
        <taxon>Agaricomycetidae</taxon>
        <taxon>Agaricales</taxon>
        <taxon>Tricholomatineae</taxon>
        <taxon>Lyophyllaceae</taxon>
        <taxon>Sphagnurus</taxon>
    </lineage>
</organism>
<dbReference type="PANTHER" id="PTHR47332:SF4">
    <property type="entry name" value="SET DOMAIN-CONTAINING PROTEIN 5"/>
    <property type="match status" value="1"/>
</dbReference>
<dbReference type="InterPro" id="IPR001214">
    <property type="entry name" value="SET_dom"/>
</dbReference>
<dbReference type="Gene3D" id="1.25.40.10">
    <property type="entry name" value="Tetratricopeptide repeat domain"/>
    <property type="match status" value="1"/>
</dbReference>
<evidence type="ECO:0000313" key="2">
    <source>
        <dbReference type="EMBL" id="KAG5651989.1"/>
    </source>
</evidence>
<reference evidence="2" key="1">
    <citation type="submission" date="2021-02" db="EMBL/GenBank/DDBJ databases">
        <authorList>
            <person name="Nieuwenhuis M."/>
            <person name="Van De Peppel L.J.J."/>
        </authorList>
    </citation>
    <scope>NUCLEOTIDE SEQUENCE</scope>
    <source>
        <strain evidence="2">D49</strain>
    </source>
</reference>
<feature type="domain" description="SET" evidence="1">
    <location>
        <begin position="164"/>
        <end position="339"/>
    </location>
</feature>
<dbReference type="PANTHER" id="PTHR47332">
    <property type="entry name" value="SET DOMAIN-CONTAINING PROTEIN 5"/>
    <property type="match status" value="1"/>
</dbReference>
<dbReference type="CDD" id="cd20071">
    <property type="entry name" value="SET_SMYD"/>
    <property type="match status" value="1"/>
</dbReference>
<sequence length="455" mass="50886">MKRGFLAKQKRKPVNAQIPIEEQLAKLVLSNTVEPMNKSASSEKIIDPHKSKSTAQSSAFSNLSGCLLYVNFRAKEPLPVKLPIGDVDKSLPENYKTGKPLWTEVPAETTDTREGICATTVPPQRNGETLADNPDNWSECIFLSRRLKYKIISTPGFPAPVPRPPNVRHRLGPSAFGTGMFATCDIKMGELVMSERPLLVTSGGIPSLYTPPPGDPKPTAAQIIQATIQEYERLLEYSVSRMLPENRAAFFKLHNAHTKDGSGPILGRIRTNAIGITIDTYEQKDLGSVRYGAVFNEISYINHSCVPNVSPKFSALSFSSRVRAIRDIKQGEEILISYCKPEVSTAERQAELKPYDFQCTCHSCSDPSSDAVLWKILTSPLAVERLDCKHRLMCAESWIAEIERKGWYHLEVYGTHLSIAAMCAKVLKKFDVYHKYENIYEAWTEGMYGESRRIL</sequence>
<protein>
    <recommendedName>
        <fullName evidence="1">SET domain-containing protein</fullName>
    </recommendedName>
</protein>
<comment type="caution">
    <text evidence="2">The sequence shown here is derived from an EMBL/GenBank/DDBJ whole genome shotgun (WGS) entry which is preliminary data.</text>
</comment>
<keyword evidence="3" id="KW-1185">Reference proteome</keyword>
<dbReference type="Gene3D" id="2.170.270.10">
    <property type="entry name" value="SET domain"/>
    <property type="match status" value="1"/>
</dbReference>
<dbReference type="AlphaFoldDB" id="A0A9P7KJG2"/>
<name>A0A9P7KJG2_9AGAR</name>
<dbReference type="Pfam" id="PF00856">
    <property type="entry name" value="SET"/>
    <property type="match status" value="1"/>
</dbReference>
<accession>A0A9P7KJG2</accession>
<evidence type="ECO:0000313" key="3">
    <source>
        <dbReference type="Proteomes" id="UP000717328"/>
    </source>
</evidence>
<dbReference type="Proteomes" id="UP000717328">
    <property type="component" value="Unassembled WGS sequence"/>
</dbReference>
<dbReference type="InterPro" id="IPR046341">
    <property type="entry name" value="SET_dom_sf"/>
</dbReference>